<reference evidence="2" key="1">
    <citation type="journal article" date="2019" name="Int. J. Syst. Evol. Microbiol.">
        <title>The Global Catalogue of Microorganisms (GCM) 10K type strain sequencing project: providing services to taxonomists for standard genome sequencing and annotation.</title>
        <authorList>
            <consortium name="The Broad Institute Genomics Platform"/>
            <consortium name="The Broad Institute Genome Sequencing Center for Infectious Disease"/>
            <person name="Wu L."/>
            <person name="Ma J."/>
        </authorList>
    </citation>
    <scope>NUCLEOTIDE SEQUENCE [LARGE SCALE GENOMIC DNA]</scope>
    <source>
        <strain evidence="2">KCTC 42903</strain>
    </source>
</reference>
<keyword evidence="2" id="KW-1185">Reference proteome</keyword>
<organism evidence="1 2">
    <name type="scientific">Gelatiniphilus marinus</name>
    <dbReference type="NCBI Taxonomy" id="1759464"/>
    <lineage>
        <taxon>Bacteria</taxon>
        <taxon>Pseudomonadati</taxon>
        <taxon>Bacteroidota</taxon>
        <taxon>Flavobacteriia</taxon>
        <taxon>Flavobacteriales</taxon>
        <taxon>Flavobacteriaceae</taxon>
        <taxon>Gelatiniphilus</taxon>
    </lineage>
</organism>
<evidence type="ECO:0008006" key="3">
    <source>
        <dbReference type="Google" id="ProtNLM"/>
    </source>
</evidence>
<evidence type="ECO:0000313" key="2">
    <source>
        <dbReference type="Proteomes" id="UP001597441"/>
    </source>
</evidence>
<protein>
    <recommendedName>
        <fullName evidence="3">SpoVT-AbrB domain-containing protein</fullName>
    </recommendedName>
</protein>
<dbReference type="Proteomes" id="UP001597441">
    <property type="component" value="Unassembled WGS sequence"/>
</dbReference>
<dbReference type="InterPro" id="IPR036034">
    <property type="entry name" value="PDZ_sf"/>
</dbReference>
<dbReference type="SUPFAM" id="SSF50156">
    <property type="entry name" value="PDZ domain-like"/>
    <property type="match status" value="1"/>
</dbReference>
<dbReference type="EMBL" id="JBHULK010000007">
    <property type="protein sequence ID" value="MFD2536308.1"/>
    <property type="molecule type" value="Genomic_DNA"/>
</dbReference>
<accession>A0ABW5JXQ6</accession>
<sequence length="60" mass="6970">MKDSKAEKLGLQAGNKILMIDNFLTINISEDCVGYLNGYEFKQKEKIKIKYLNTQENEKK</sequence>
<comment type="caution">
    <text evidence="1">The sequence shown here is derived from an EMBL/GenBank/DDBJ whole genome shotgun (WGS) entry which is preliminary data.</text>
</comment>
<name>A0ABW5JXQ6_9FLAO</name>
<proteinExistence type="predicted"/>
<evidence type="ECO:0000313" key="1">
    <source>
        <dbReference type="EMBL" id="MFD2536308.1"/>
    </source>
</evidence>
<dbReference type="RefSeq" id="WP_388020503.1">
    <property type="nucleotide sequence ID" value="NZ_JBHUDT010000007.1"/>
</dbReference>
<gene>
    <name evidence="1" type="ORF">ACFSQS_14440</name>
</gene>